<reference evidence="3" key="1">
    <citation type="submission" date="2013-07" db="EMBL/GenBank/DDBJ databases">
        <authorList>
            <consortium name="The Broad Institute Genome Sequencing Platform"/>
            <person name="Cuomo C."/>
            <person name="Litvintseva A."/>
            <person name="Chen Y."/>
            <person name="Heitman J."/>
            <person name="Sun S."/>
            <person name="Springer D."/>
            <person name="Dromer F."/>
            <person name="Young S.K."/>
            <person name="Zeng Q."/>
            <person name="Gargeya S."/>
            <person name="Fitzgerald M."/>
            <person name="Abouelleil A."/>
            <person name="Alvarado L."/>
            <person name="Berlin A.M."/>
            <person name="Chapman S.B."/>
            <person name="Dewar J."/>
            <person name="Goldberg J."/>
            <person name="Griggs A."/>
            <person name="Gujja S."/>
            <person name="Hansen M."/>
            <person name="Howarth C."/>
            <person name="Imamovic A."/>
            <person name="Larimer J."/>
            <person name="McCowan C."/>
            <person name="Murphy C."/>
            <person name="Pearson M."/>
            <person name="Priest M."/>
            <person name="Roberts A."/>
            <person name="Saif S."/>
            <person name="Shea T."/>
            <person name="Sykes S."/>
            <person name="Wortman J."/>
            <person name="Nusbaum C."/>
            <person name="Birren B."/>
        </authorList>
    </citation>
    <scope>NUCLEOTIDE SEQUENCE</scope>
    <source>
        <strain evidence="3">CBS 10737</strain>
    </source>
</reference>
<feature type="transmembrane region" description="Helical" evidence="2">
    <location>
        <begin position="182"/>
        <end position="205"/>
    </location>
</feature>
<name>A0AAJ8L073_9TREE</name>
<proteinExistence type="predicted"/>
<dbReference type="EMBL" id="CP144520">
    <property type="protein sequence ID" value="WWC68139.1"/>
    <property type="molecule type" value="Genomic_DNA"/>
</dbReference>
<dbReference type="AlphaFoldDB" id="A0AAJ8L073"/>
<evidence type="ECO:0000256" key="1">
    <source>
        <dbReference type="SAM" id="MobiDB-lite"/>
    </source>
</evidence>
<evidence type="ECO:0008006" key="5">
    <source>
        <dbReference type="Google" id="ProtNLM"/>
    </source>
</evidence>
<keyword evidence="2" id="KW-0472">Membrane</keyword>
<keyword evidence="2" id="KW-0812">Transmembrane</keyword>
<protein>
    <recommendedName>
        <fullName evidence="5">Transmembrane protein</fullName>
    </recommendedName>
</protein>
<accession>A0AAJ8L073</accession>
<dbReference type="GeneID" id="30175214"/>
<organism evidence="3 4">
    <name type="scientific">Kwoniella pini CBS 10737</name>
    <dbReference type="NCBI Taxonomy" id="1296096"/>
    <lineage>
        <taxon>Eukaryota</taxon>
        <taxon>Fungi</taxon>
        <taxon>Dikarya</taxon>
        <taxon>Basidiomycota</taxon>
        <taxon>Agaricomycotina</taxon>
        <taxon>Tremellomycetes</taxon>
        <taxon>Tremellales</taxon>
        <taxon>Cryptococcaceae</taxon>
        <taxon>Kwoniella</taxon>
    </lineage>
</organism>
<keyword evidence="4" id="KW-1185">Reference proteome</keyword>
<feature type="transmembrane region" description="Helical" evidence="2">
    <location>
        <begin position="65"/>
        <end position="86"/>
    </location>
</feature>
<dbReference type="RefSeq" id="XP_070058599.1">
    <property type="nucleotide sequence ID" value="XM_070202498.1"/>
</dbReference>
<feature type="transmembrane region" description="Helical" evidence="2">
    <location>
        <begin position="137"/>
        <end position="162"/>
    </location>
</feature>
<evidence type="ECO:0000256" key="2">
    <source>
        <dbReference type="SAM" id="Phobius"/>
    </source>
</evidence>
<feature type="transmembrane region" description="Helical" evidence="2">
    <location>
        <begin position="106"/>
        <end position="128"/>
    </location>
</feature>
<evidence type="ECO:0000313" key="4">
    <source>
        <dbReference type="Proteomes" id="UP000094020"/>
    </source>
</evidence>
<dbReference type="Proteomes" id="UP000094020">
    <property type="component" value="Chromosome 2"/>
</dbReference>
<feature type="transmembrane region" description="Helical" evidence="2">
    <location>
        <begin position="217"/>
        <end position="235"/>
    </location>
</feature>
<dbReference type="KEGG" id="kpin:30175214"/>
<feature type="region of interest" description="Disordered" evidence="1">
    <location>
        <begin position="316"/>
        <end position="348"/>
    </location>
</feature>
<reference evidence="3" key="2">
    <citation type="submission" date="2024-02" db="EMBL/GenBank/DDBJ databases">
        <title>Comparative genomics of Cryptococcus and Kwoniella reveals pathogenesis evolution and contrasting modes of karyotype evolution via chromosome fusion or intercentromeric recombination.</title>
        <authorList>
            <person name="Coelho M.A."/>
            <person name="David-Palma M."/>
            <person name="Shea T."/>
            <person name="Bowers K."/>
            <person name="McGinley-Smith S."/>
            <person name="Mohammad A.W."/>
            <person name="Gnirke A."/>
            <person name="Yurkov A.M."/>
            <person name="Nowrousian M."/>
            <person name="Sun S."/>
            <person name="Cuomo C.A."/>
            <person name="Heitman J."/>
        </authorList>
    </citation>
    <scope>NUCLEOTIDE SEQUENCE</scope>
    <source>
        <strain evidence="3">CBS 10737</strain>
    </source>
</reference>
<feature type="compositionally biased region" description="Low complexity" evidence="1">
    <location>
        <begin position="277"/>
        <end position="292"/>
    </location>
</feature>
<gene>
    <name evidence="3" type="ORF">I206_102062</name>
</gene>
<evidence type="ECO:0000313" key="3">
    <source>
        <dbReference type="EMBL" id="WWC68139.1"/>
    </source>
</evidence>
<sequence>MITKKSFSIEISNFANYRTDHDNLIWCSIWSLIIESILLGFLLSKIWNFFGFVENWKQLYERIKVIIGISFIILIIRLSISINQIYQIIFILDYSIISIYESRLNIISIIFIGILNIINIIYGILILYKKMNTKKRFIIPLILSIIINLIIIIIICLITYQIPQSSVSSLYLIKNWIKIQSIFLRIWTGLMIFQYIFLLITCICIEIPSLANASKPIFNSLSSIFILSLLSLIKLSNYLNCSDQEGDIRLQNSSSVYYKSPPISKKGLIPFSDSYSTYTTSSASGSGTGTRSVKTGKDNSKDGSVRITIDKLVSESTYIPPPPSAYTYGGGKDRRTHTRHTSSPLSTPIYSDYPDIPLSIIAPLSQWIDYDSNDNDKIPYYDRNQIEDDRESYKSAVPSGKTLLRTKSERSKKDRGIVLDHEGWNVEVPLPIPTTFEIIEKSIDNGNL</sequence>
<feature type="region of interest" description="Disordered" evidence="1">
    <location>
        <begin position="277"/>
        <end position="302"/>
    </location>
</feature>
<feature type="transmembrane region" description="Helical" evidence="2">
    <location>
        <begin position="23"/>
        <end position="44"/>
    </location>
</feature>
<keyword evidence="2" id="KW-1133">Transmembrane helix</keyword>